<dbReference type="GO" id="GO:0090563">
    <property type="term" value="F:protein-phosphocysteine-sugar phosphotransferase activity"/>
    <property type="evidence" value="ECO:0007669"/>
    <property type="project" value="TreeGrafter"/>
</dbReference>
<dbReference type="GO" id="GO:0005351">
    <property type="term" value="F:carbohydrate:proton symporter activity"/>
    <property type="evidence" value="ECO:0007669"/>
    <property type="project" value="InterPro"/>
</dbReference>
<keyword evidence="6" id="KW-0762">Sugar transport</keyword>
<dbReference type="GO" id="GO:0009401">
    <property type="term" value="P:phosphoenolpyruvate-dependent sugar phosphotransferase system"/>
    <property type="evidence" value="ECO:0007669"/>
    <property type="project" value="UniProtKB-KW"/>
</dbReference>
<keyword evidence="11" id="KW-1133">Transmembrane helix</keyword>
<gene>
    <name evidence="13" type="primary">fruA</name>
    <name evidence="13" type="ORF">EFREU_v1c05710</name>
</gene>
<keyword evidence="10" id="KW-0418">Kinase</keyword>
<evidence type="ECO:0000313" key="13">
    <source>
        <dbReference type="EMBL" id="ATZ16592.1"/>
    </source>
</evidence>
<organism evidence="13 14">
    <name type="scientific">Entomoplasma freundtii</name>
    <dbReference type="NCBI Taxonomy" id="74700"/>
    <lineage>
        <taxon>Bacteria</taxon>
        <taxon>Bacillati</taxon>
        <taxon>Mycoplasmatota</taxon>
        <taxon>Mollicutes</taxon>
        <taxon>Entomoplasmatales</taxon>
        <taxon>Entomoplasmataceae</taxon>
        <taxon>Entomoplasma</taxon>
    </lineage>
</organism>
<evidence type="ECO:0000313" key="14">
    <source>
        <dbReference type="Proteomes" id="UP000232222"/>
    </source>
</evidence>
<dbReference type="Pfam" id="PF02378">
    <property type="entry name" value="PTS_EIIC"/>
    <property type="match status" value="1"/>
</dbReference>
<dbReference type="SUPFAM" id="SSF52794">
    <property type="entry name" value="PTS system IIB component-like"/>
    <property type="match status" value="1"/>
</dbReference>
<dbReference type="RefSeq" id="WP_100609648.1">
    <property type="nucleotide sequence ID" value="NZ_CP024962.1"/>
</dbReference>
<dbReference type="EMBL" id="CP024962">
    <property type="protein sequence ID" value="ATZ16592.1"/>
    <property type="molecule type" value="Genomic_DNA"/>
</dbReference>
<dbReference type="GO" id="GO:0005886">
    <property type="term" value="C:plasma membrane"/>
    <property type="evidence" value="ECO:0007669"/>
    <property type="project" value="UniProtKB-SubCell"/>
</dbReference>
<keyword evidence="8" id="KW-0598">Phosphotransferase system</keyword>
<dbReference type="InterPro" id="IPR004715">
    <property type="entry name" value="PTS_IIA_fruc"/>
</dbReference>
<dbReference type="Pfam" id="PF00359">
    <property type="entry name" value="PTS_EIIA_2"/>
    <property type="match status" value="1"/>
</dbReference>
<dbReference type="KEGG" id="efr:EFREU_v1c05710"/>
<dbReference type="OrthoDB" id="9782569at2"/>
<reference evidence="13 14" key="1">
    <citation type="submission" date="2017-11" db="EMBL/GenBank/DDBJ databases">
        <title>Genome sequence of Entomoplasma freundtii BARC 318 (ATCC 51999).</title>
        <authorList>
            <person name="Lo W.-S."/>
            <person name="Gasparich G.E."/>
            <person name="Kuo C.-H."/>
        </authorList>
    </citation>
    <scope>NUCLEOTIDE SEQUENCE [LARGE SCALE GENOMIC DNA]</scope>
    <source>
        <strain evidence="13 14">BARC 318</strain>
    </source>
</reference>
<evidence type="ECO:0000256" key="8">
    <source>
        <dbReference type="ARBA" id="ARBA00022683"/>
    </source>
</evidence>
<evidence type="ECO:0000256" key="6">
    <source>
        <dbReference type="ARBA" id="ARBA00022597"/>
    </source>
</evidence>
<dbReference type="InterPro" id="IPR003353">
    <property type="entry name" value="PTS_IIB_fruc"/>
</dbReference>
<keyword evidence="12" id="KW-0472">Membrane</keyword>
<evidence type="ECO:0000256" key="10">
    <source>
        <dbReference type="ARBA" id="ARBA00022777"/>
    </source>
</evidence>
<dbReference type="InterPro" id="IPR016152">
    <property type="entry name" value="PTrfase/Anion_transptr"/>
</dbReference>
<keyword evidence="4" id="KW-1003">Cell membrane</keyword>
<dbReference type="InterPro" id="IPR036095">
    <property type="entry name" value="PTS_EIIB-like_sf"/>
</dbReference>
<dbReference type="GO" id="GO:0005737">
    <property type="term" value="C:cytoplasm"/>
    <property type="evidence" value="ECO:0007669"/>
    <property type="project" value="UniProtKB-SubCell"/>
</dbReference>
<dbReference type="InterPro" id="IPR002178">
    <property type="entry name" value="PTS_EIIA_type-2_dom"/>
</dbReference>
<evidence type="ECO:0000256" key="9">
    <source>
        <dbReference type="ARBA" id="ARBA00022692"/>
    </source>
</evidence>
<keyword evidence="3" id="KW-0813">Transport</keyword>
<keyword evidence="9" id="KW-0812">Transmembrane</keyword>
<dbReference type="InterPro" id="IPR006327">
    <property type="entry name" value="PTS_IIC_fruc"/>
</dbReference>
<evidence type="ECO:0000256" key="4">
    <source>
        <dbReference type="ARBA" id="ARBA00022475"/>
    </source>
</evidence>
<dbReference type="GO" id="GO:0022877">
    <property type="term" value="F:protein-N(PI)-phosphohistidine-fructose phosphotransferase system transporter activity"/>
    <property type="evidence" value="ECO:0007669"/>
    <property type="project" value="InterPro"/>
</dbReference>
<dbReference type="NCBIfam" id="TIGR00848">
    <property type="entry name" value="fruA"/>
    <property type="match status" value="1"/>
</dbReference>
<dbReference type="Proteomes" id="UP000232222">
    <property type="component" value="Chromosome"/>
</dbReference>
<dbReference type="FunFam" id="3.40.930.10:FF:000009">
    <property type="entry name" value="PTS system, fructose specific IIABC component"/>
    <property type="match status" value="1"/>
</dbReference>
<keyword evidence="5" id="KW-0597">Phosphoprotein</keyword>
<protein>
    <submittedName>
        <fullName evidence="13">PTS system, fructose-specific IIABC component</fullName>
    </submittedName>
</protein>
<proteinExistence type="predicted"/>
<comment type="subcellular location">
    <subcellularLocation>
        <location evidence="1">Cell inner membrane</location>
        <topology evidence="1">Multi-pass membrane protein</topology>
    </subcellularLocation>
    <subcellularLocation>
        <location evidence="2">Cytoplasm</location>
    </subcellularLocation>
</comment>
<keyword evidence="14" id="KW-1185">Reference proteome</keyword>
<dbReference type="InterPro" id="IPR003352">
    <property type="entry name" value="PTS_EIIC"/>
</dbReference>
<dbReference type="InterPro" id="IPR013014">
    <property type="entry name" value="PTS_EIIC_2"/>
</dbReference>
<accession>A0A2K8NRW2</accession>
<dbReference type="PANTHER" id="PTHR30505:SF0">
    <property type="entry name" value="FRUCTOSE-LIKE PTS SYSTEM EIIBC COMPONENT-RELATED"/>
    <property type="match status" value="1"/>
</dbReference>
<dbReference type="AlphaFoldDB" id="A0A2K8NRW2"/>
<evidence type="ECO:0000256" key="7">
    <source>
        <dbReference type="ARBA" id="ARBA00022679"/>
    </source>
</evidence>
<dbReference type="InterPro" id="IPR013011">
    <property type="entry name" value="PTS_EIIB_2"/>
</dbReference>
<dbReference type="PROSITE" id="PS51094">
    <property type="entry name" value="PTS_EIIA_TYPE_2"/>
    <property type="match status" value="1"/>
</dbReference>
<dbReference type="PROSITE" id="PS51104">
    <property type="entry name" value="PTS_EIIC_TYPE_2"/>
    <property type="match status" value="1"/>
</dbReference>
<dbReference type="PANTHER" id="PTHR30505">
    <property type="entry name" value="FRUCTOSE-LIKE PERMEASE"/>
    <property type="match status" value="1"/>
</dbReference>
<evidence type="ECO:0000256" key="3">
    <source>
        <dbReference type="ARBA" id="ARBA00022448"/>
    </source>
</evidence>
<sequence length="706" mass="75530">MEVKDLFHKGTSFFHEDLKSKAEVIDFLAAKLSEDKIISSKTDFVKAIKAREKEGSTGMGDGIAIPHALTPTVKKSTIAFLSLKHPVEWESLDDKPVDLIFMIATNGEDGDEHLQALAGLSGYLLKPKVVEALRKADSFATLEKAFSVPKEKANTEAKKETNKSGHYDVVGITACPTGIAHTYLAQDKLLEAAHDLGLTAKVETQGRRGVEDRLTQEDIDNAKYIILAHDKAIEGMSRFNGKKVIDTNTKDVIYKGKEIIKDYKNNPKLVEIKGLKKDDGEGFGDMSLKKFKDVKGNFLAGVSKMLPFVVAGGIILGIAFLIDFAAGNSDAKGAFGVTNKAAGWFAAIGKISMMMMVPILGAYIAYTIVGPQGLMPGMVAGLIADNTGGWMYGTYNYVPGMGGNPAVGNPWGALWSRLFPQNIPMTSGFLGAMAGGYMAALIVFGLTLGMKKFKRSFQGVRDIVFIPVLSLLGIGITMFAINIPLGYALWGIQEGLRWLATHNLLIVLGAIIGLMMCIDMGGPINKIAYVLGTLSVNGDLGHDPLITNIMAAAMAGGMVPPLGIALCTVIFRKEWTGQEREAAKANWLMGAFFITEGAIPFMVTDPKRVPVSAMAGGVVTGVLVGAFKITLPAPHGGICVFPLLDSHLFNGAGMQKGMGVVLYIAAILVGVGIMATILGFWKKSDIRHGKLSIVKEAKAEKIDAAK</sequence>
<dbReference type="CDD" id="cd00211">
    <property type="entry name" value="PTS_IIA_fru"/>
    <property type="match status" value="1"/>
</dbReference>
<evidence type="ECO:0000256" key="11">
    <source>
        <dbReference type="ARBA" id="ARBA00022989"/>
    </source>
</evidence>
<evidence type="ECO:0000256" key="2">
    <source>
        <dbReference type="ARBA" id="ARBA00004496"/>
    </source>
</evidence>
<dbReference type="NCBIfam" id="TIGR01427">
    <property type="entry name" value="PTS_IIC_fructo"/>
    <property type="match status" value="1"/>
</dbReference>
<dbReference type="InterPro" id="IPR050864">
    <property type="entry name" value="Bacterial_PTS_Sugar_Transport"/>
</dbReference>
<dbReference type="PROSITE" id="PS00372">
    <property type="entry name" value="PTS_EIIA_TYPE_2_HIS"/>
    <property type="match status" value="1"/>
</dbReference>
<dbReference type="NCBIfam" id="TIGR00829">
    <property type="entry name" value="FRU"/>
    <property type="match status" value="1"/>
</dbReference>
<evidence type="ECO:0000256" key="1">
    <source>
        <dbReference type="ARBA" id="ARBA00004429"/>
    </source>
</evidence>
<dbReference type="Gene3D" id="3.40.930.10">
    <property type="entry name" value="Mannitol-specific EII, Chain A"/>
    <property type="match status" value="1"/>
</dbReference>
<keyword evidence="7" id="KW-0808">Transferase</keyword>
<dbReference type="PROSITE" id="PS51099">
    <property type="entry name" value="PTS_EIIB_TYPE_2"/>
    <property type="match status" value="1"/>
</dbReference>
<dbReference type="Gene3D" id="3.40.50.2300">
    <property type="match status" value="1"/>
</dbReference>
<evidence type="ECO:0000256" key="5">
    <source>
        <dbReference type="ARBA" id="ARBA00022553"/>
    </source>
</evidence>
<dbReference type="GO" id="GO:0016301">
    <property type="term" value="F:kinase activity"/>
    <property type="evidence" value="ECO:0007669"/>
    <property type="project" value="UniProtKB-KW"/>
</dbReference>
<dbReference type="Pfam" id="PF02302">
    <property type="entry name" value="PTS_IIB"/>
    <property type="match status" value="1"/>
</dbReference>
<dbReference type="InterPro" id="IPR003501">
    <property type="entry name" value="PTS_EIIB_2/3"/>
</dbReference>
<name>A0A2K8NRW2_9MOLU</name>
<dbReference type="SUPFAM" id="SSF55804">
    <property type="entry name" value="Phoshotransferase/anion transport protein"/>
    <property type="match status" value="1"/>
</dbReference>
<evidence type="ECO:0000256" key="12">
    <source>
        <dbReference type="ARBA" id="ARBA00023136"/>
    </source>
</evidence>
<dbReference type="CDD" id="cd05569">
    <property type="entry name" value="PTS_IIB_fructose"/>
    <property type="match status" value="1"/>
</dbReference>